<dbReference type="InterPro" id="IPR050450">
    <property type="entry name" value="COX15/CtaA_HemeA_synthase"/>
</dbReference>
<reference evidence="13 14" key="1">
    <citation type="submission" date="2019-09" db="EMBL/GenBank/DDBJ databases">
        <title>H2 Metabolism Revealed by Metagenomic Analysis in Subglacial Sediment of East Antarctica.</title>
        <authorList>
            <person name="Yang Z."/>
            <person name="Zhang Y."/>
            <person name="Lv Y."/>
            <person name="Yan W."/>
            <person name="Xiao X."/>
            <person name="Sun B."/>
            <person name="Ma H."/>
        </authorList>
    </citation>
    <scope>NUCLEOTIDE SEQUENCE [LARGE SCALE GENOMIC DNA]</scope>
    <source>
        <strain evidence="13">Bin2_2</strain>
    </source>
</reference>
<proteinExistence type="predicted"/>
<keyword evidence="7" id="KW-0408">Iron</keyword>
<feature type="transmembrane region" description="Helical" evidence="12">
    <location>
        <begin position="173"/>
        <end position="192"/>
    </location>
</feature>
<dbReference type="EMBL" id="JAAFGW010000034">
    <property type="protein sequence ID" value="NDP47482.1"/>
    <property type="molecule type" value="Genomic_DNA"/>
</dbReference>
<feature type="transmembrane region" description="Helical" evidence="12">
    <location>
        <begin position="75"/>
        <end position="95"/>
    </location>
</feature>
<evidence type="ECO:0000256" key="11">
    <source>
        <dbReference type="ARBA" id="ARBA00023444"/>
    </source>
</evidence>
<dbReference type="InterPro" id="IPR003780">
    <property type="entry name" value="COX15/CtaA_fam"/>
</dbReference>
<evidence type="ECO:0000256" key="12">
    <source>
        <dbReference type="SAM" id="Phobius"/>
    </source>
</evidence>
<evidence type="ECO:0000256" key="6">
    <source>
        <dbReference type="ARBA" id="ARBA00023002"/>
    </source>
</evidence>
<comment type="pathway">
    <text evidence="11">Porphyrin-containing compound metabolism.</text>
</comment>
<keyword evidence="3 12" id="KW-0812">Transmembrane</keyword>
<sequence>MTTYRNLILVALILTFGVVSLGAYVRLSDAGLGCPDWPGCYGSITPHLAAESINAELAVRPDGPVSHAKAWKEMIHRYFAGSLGLLILTIVMLAWRNRRETSAGMGLPVLLLGLIVFQALLGMWTVTKLLKPLIVSAHLLGGMATLSLLLWLWLKERNRNAHAYYARVDHLRFGALLGLILVVVQIVLGGWVSTNYAALACTDFPMCQAAWVPVMNFEHAFTLHRELGETASGELLPLTALTAIHWVHRLMALIVTVYLAWLALRLFRTPGYAGMGLMICMALALQVTLGISNVLLSLPLALAVAHNAGAALLLSSLVMLNHRVRRR</sequence>
<keyword evidence="8" id="KW-0350">Heme biosynthesis</keyword>
<evidence type="ECO:0000256" key="2">
    <source>
        <dbReference type="ARBA" id="ARBA00022475"/>
    </source>
</evidence>
<protein>
    <submittedName>
        <fullName evidence="13">Heme A synthase</fullName>
    </submittedName>
</protein>
<dbReference type="Proteomes" id="UP000483432">
    <property type="component" value="Unassembled WGS sequence"/>
</dbReference>
<dbReference type="Pfam" id="PF02628">
    <property type="entry name" value="COX15-CtaA"/>
    <property type="match status" value="1"/>
</dbReference>
<keyword evidence="9 12" id="KW-0472">Membrane</keyword>
<evidence type="ECO:0000256" key="8">
    <source>
        <dbReference type="ARBA" id="ARBA00023133"/>
    </source>
</evidence>
<keyword evidence="5 12" id="KW-1133">Transmembrane helix</keyword>
<evidence type="ECO:0000256" key="3">
    <source>
        <dbReference type="ARBA" id="ARBA00022692"/>
    </source>
</evidence>
<feature type="transmembrane region" description="Helical" evidence="12">
    <location>
        <begin position="298"/>
        <end position="320"/>
    </location>
</feature>
<keyword evidence="10" id="KW-1015">Disulfide bond</keyword>
<dbReference type="PANTHER" id="PTHR35457:SF1">
    <property type="entry name" value="HEME A SYNTHASE"/>
    <property type="match status" value="1"/>
</dbReference>
<evidence type="ECO:0000313" key="13">
    <source>
        <dbReference type="EMBL" id="NDP47482.1"/>
    </source>
</evidence>
<feature type="transmembrane region" description="Helical" evidence="12">
    <location>
        <begin position="246"/>
        <end position="264"/>
    </location>
</feature>
<keyword evidence="4" id="KW-0479">Metal-binding</keyword>
<keyword evidence="6" id="KW-0560">Oxidoreductase</keyword>
<comment type="subcellular location">
    <subcellularLocation>
        <location evidence="1">Membrane</location>
        <topology evidence="1">Multi-pass membrane protein</topology>
    </subcellularLocation>
</comment>
<keyword evidence="2" id="KW-1003">Cell membrane</keyword>
<evidence type="ECO:0000313" key="14">
    <source>
        <dbReference type="Proteomes" id="UP000483432"/>
    </source>
</evidence>
<evidence type="ECO:0000256" key="9">
    <source>
        <dbReference type="ARBA" id="ARBA00023136"/>
    </source>
</evidence>
<evidence type="ECO:0000256" key="10">
    <source>
        <dbReference type="ARBA" id="ARBA00023157"/>
    </source>
</evidence>
<accession>A0A7C9NQG1</accession>
<dbReference type="GO" id="GO:0016491">
    <property type="term" value="F:oxidoreductase activity"/>
    <property type="evidence" value="ECO:0007669"/>
    <property type="project" value="UniProtKB-KW"/>
</dbReference>
<organism evidence="13 14">
    <name type="scientific">Sulfuriferula multivorans</name>
    <dbReference type="NCBI Taxonomy" id="1559896"/>
    <lineage>
        <taxon>Bacteria</taxon>
        <taxon>Pseudomonadati</taxon>
        <taxon>Pseudomonadota</taxon>
        <taxon>Betaproteobacteria</taxon>
        <taxon>Nitrosomonadales</taxon>
        <taxon>Sulfuricellaceae</taxon>
        <taxon>Sulfuriferula</taxon>
    </lineage>
</organism>
<evidence type="ECO:0000256" key="5">
    <source>
        <dbReference type="ARBA" id="ARBA00022989"/>
    </source>
</evidence>
<evidence type="ECO:0000256" key="1">
    <source>
        <dbReference type="ARBA" id="ARBA00004141"/>
    </source>
</evidence>
<feature type="transmembrane region" description="Helical" evidence="12">
    <location>
        <begin position="271"/>
        <end position="292"/>
    </location>
</feature>
<evidence type="ECO:0000256" key="7">
    <source>
        <dbReference type="ARBA" id="ARBA00023004"/>
    </source>
</evidence>
<dbReference type="AlphaFoldDB" id="A0A7C9NQG1"/>
<feature type="transmembrane region" description="Helical" evidence="12">
    <location>
        <begin position="133"/>
        <end position="153"/>
    </location>
</feature>
<comment type="caution">
    <text evidence="13">The sequence shown here is derived from an EMBL/GenBank/DDBJ whole genome shotgun (WGS) entry which is preliminary data.</text>
</comment>
<dbReference type="GO" id="GO:0016020">
    <property type="term" value="C:membrane"/>
    <property type="evidence" value="ECO:0007669"/>
    <property type="project" value="UniProtKB-SubCell"/>
</dbReference>
<gene>
    <name evidence="13" type="ORF">GZ085_03655</name>
</gene>
<dbReference type="GO" id="GO:0046872">
    <property type="term" value="F:metal ion binding"/>
    <property type="evidence" value="ECO:0007669"/>
    <property type="project" value="UniProtKB-KW"/>
</dbReference>
<name>A0A7C9NQG1_9PROT</name>
<feature type="transmembrane region" description="Helical" evidence="12">
    <location>
        <begin position="107"/>
        <end position="127"/>
    </location>
</feature>
<dbReference type="GO" id="GO:0006784">
    <property type="term" value="P:heme A biosynthetic process"/>
    <property type="evidence" value="ECO:0007669"/>
    <property type="project" value="InterPro"/>
</dbReference>
<dbReference type="PANTHER" id="PTHR35457">
    <property type="entry name" value="HEME A SYNTHASE"/>
    <property type="match status" value="1"/>
</dbReference>
<evidence type="ECO:0000256" key="4">
    <source>
        <dbReference type="ARBA" id="ARBA00022723"/>
    </source>
</evidence>